<keyword evidence="3" id="KW-1185">Reference proteome</keyword>
<dbReference type="STRING" id="1379680.GCA_001612615_02126"/>
<sequence>MNGWLLSAGVAAAAVAGVHVVAGHIDPVRPLLDSALPDVPKRTLHVVWHWVSVDLVLSALTLIALAVAEPTGTELVALLTALHFAAYTVVFVVVATALPGPRRLLRLPQWMLLAPIAVLALAGAV</sequence>
<name>A0A285L1Z2_9NOCA</name>
<feature type="transmembrane region" description="Helical" evidence="1">
    <location>
        <begin position="75"/>
        <end position="95"/>
    </location>
</feature>
<feature type="transmembrane region" description="Helical" evidence="1">
    <location>
        <begin position="47"/>
        <end position="68"/>
    </location>
</feature>
<keyword evidence="1" id="KW-0472">Membrane</keyword>
<organism evidence="2 3">
    <name type="scientific">Nocardia amikacinitolerans</name>
    <dbReference type="NCBI Taxonomy" id="756689"/>
    <lineage>
        <taxon>Bacteria</taxon>
        <taxon>Bacillati</taxon>
        <taxon>Actinomycetota</taxon>
        <taxon>Actinomycetes</taxon>
        <taxon>Mycobacteriales</taxon>
        <taxon>Nocardiaceae</taxon>
        <taxon>Nocardia</taxon>
    </lineage>
</organism>
<dbReference type="Proteomes" id="UP000219565">
    <property type="component" value="Unassembled WGS sequence"/>
</dbReference>
<dbReference type="RefSeq" id="WP_097244145.1">
    <property type="nucleotide sequence ID" value="NZ_JAMTCV010000006.1"/>
</dbReference>
<accession>A0A285L1Z2</accession>
<dbReference type="EMBL" id="OBEG01000001">
    <property type="protein sequence ID" value="SNY78938.1"/>
    <property type="molecule type" value="Genomic_DNA"/>
</dbReference>
<reference evidence="2 3" key="1">
    <citation type="submission" date="2017-09" db="EMBL/GenBank/DDBJ databases">
        <authorList>
            <person name="Ehlers B."/>
            <person name="Leendertz F.H."/>
        </authorList>
    </citation>
    <scope>NUCLEOTIDE SEQUENCE [LARGE SCALE GENOMIC DNA]</scope>
    <source>
        <strain evidence="2 3">DSM 45537</strain>
    </source>
</reference>
<evidence type="ECO:0008006" key="4">
    <source>
        <dbReference type="Google" id="ProtNLM"/>
    </source>
</evidence>
<keyword evidence="1" id="KW-0812">Transmembrane</keyword>
<evidence type="ECO:0000313" key="2">
    <source>
        <dbReference type="EMBL" id="SNY78938.1"/>
    </source>
</evidence>
<gene>
    <name evidence="2" type="ORF">SAMN04244553_1447</name>
</gene>
<evidence type="ECO:0000313" key="3">
    <source>
        <dbReference type="Proteomes" id="UP000219565"/>
    </source>
</evidence>
<dbReference type="OrthoDB" id="4335991at2"/>
<keyword evidence="1" id="KW-1133">Transmembrane helix</keyword>
<dbReference type="AlphaFoldDB" id="A0A285L1Z2"/>
<evidence type="ECO:0000256" key="1">
    <source>
        <dbReference type="SAM" id="Phobius"/>
    </source>
</evidence>
<feature type="transmembrane region" description="Helical" evidence="1">
    <location>
        <begin position="107"/>
        <end position="124"/>
    </location>
</feature>
<protein>
    <recommendedName>
        <fullName evidence="4">DoxX-like family protein</fullName>
    </recommendedName>
</protein>
<proteinExistence type="predicted"/>